<feature type="domain" description="Trafficking protein particle complex subunit 11" evidence="3">
    <location>
        <begin position="362"/>
        <end position="685"/>
    </location>
</feature>
<dbReference type="SUPFAM" id="SSF48452">
    <property type="entry name" value="TPR-like"/>
    <property type="match status" value="1"/>
</dbReference>
<feature type="region of interest" description="Disordered" evidence="1">
    <location>
        <begin position="259"/>
        <end position="291"/>
    </location>
</feature>
<dbReference type="Pfam" id="PF11817">
    <property type="entry name" value="Foie-gras_1"/>
    <property type="match status" value="1"/>
</dbReference>
<evidence type="ECO:0000313" key="5">
    <source>
        <dbReference type="Proteomes" id="UP001212841"/>
    </source>
</evidence>
<dbReference type="InterPro" id="IPR012880">
    <property type="entry name" value="Gryzun"/>
</dbReference>
<dbReference type="Pfam" id="PF07919">
    <property type="entry name" value="Gryzun"/>
    <property type="match status" value="1"/>
</dbReference>
<feature type="region of interest" description="Disordered" evidence="1">
    <location>
        <begin position="78"/>
        <end position="99"/>
    </location>
</feature>
<sequence>MGLLEVPAPQPDPGATKGPTPEPQLASYNNKYDTAAVKRSLLSILLARNNASVWDTAAGSAPLIRVVALEKSHLFPSKKRMQAPGTHSSLSPLNSSSPLHPDGIMTPQWVHRHKEVIPSVVVGFYELWDKERPEFVDQAAGKDPLGVQMDLGLERERDLILCSEINEKKRNTGERNIKFVVVLMLKPNHIDDSRTEERISFIRKQCGLDAKGSLFVLPSGQKDGSPIDLEEFVNGLQKLLYETSLNYYREHSKRIKKKKSRLPDFSRRASPTTGAFQPNLSSPAVTTPGGTPAKPLAPLGWSIRYEYKMGVFAEFRQDVDNAVSHYETAYQQLMDLITGGSGTGAVAGGIPGEPSLQPFTARWHEARILADCINLKICKLYLYSDIPVPALKQLHKHLANVRTLPEFAGPTNGSANVTAGLSHLGKVPGGGSFEYWSWVSKQYRVFGELIEIATGKIGVKVPFPPPGSLPSNNSATSQAQSLLNTLSNTAGSVIAGGELPVTVFGPFSASNPAQTVQHAGYYYYLAAKCAEERWKRFKEAETSIPPLPPSAAMLTRSPSRTTLEGLTAFSSSSLTQPVSVGQALVAERTVDHGTITIELLTKSYEQFKKQKSGRMTLYLASEIARVYEESGKYEMALKFFERIGKTYRKENWPAVLRSILTWSVRCARMLGLWETVVESYVELLSERMTPGEKDREEVLQGLLAVLRGEDPGSMGADVGEAVVPVDVKPVGVKASVDMDQINKFMNCGVQLRKGTTYAGTPARFQIVLSGSGGVSSSVPVKFSKIVVRFSDLQYDHVLVDGGDRAGGQLSTQFLDCSGCEKRGMNVYGADGEREVWVKEADLEFRPGTRKVLEGEIMPSESQDLKIIGVSLLIEPGTADGGVLSLDFKISERPEDTTTRRRWFVPIAPDAPAKITSLDGYGELTSLRVIRRQPNIAIEIKHTPPGYLDEVYPIEVVITNNETDKVQALLDVEFRSAGTDGVDATSSLSLEPPPDSDDYSVSGGAETSQSNATNDVDLGVIAPGTSITKSFYLWATRNVAERVLYTTIIYRSVADTDSAQRAPIDRASHEGVFRKGETARISFGKAFDAKFEVCPQSTPAFGDGDEAGLLADGDNGDLVKVEKYLLLGSVKCLGPWDVEVAKDWLVEGREHQDSDGSEKPTVKVVPVKPTDSNVKQPTAWKSGHVSNFAYIIEVTVDALAQGLHAQVGSLGLRWRRAPQTEAPSQTTWSQSTISIPKITLSSEDIRVHVDIPATAQLGTPFTLTYTFQNTSLHLAEMTAQVESSEQFVFAGYKNVNLRVVPLGSLTMRWNVLPVVGGGGVLPR</sequence>
<evidence type="ECO:0000259" key="3">
    <source>
        <dbReference type="Pfam" id="PF11817"/>
    </source>
</evidence>
<evidence type="ECO:0000313" key="4">
    <source>
        <dbReference type="EMBL" id="KAJ3052349.1"/>
    </source>
</evidence>
<dbReference type="EMBL" id="JADGJD010000302">
    <property type="protein sequence ID" value="KAJ3052349.1"/>
    <property type="molecule type" value="Genomic_DNA"/>
</dbReference>
<feature type="region of interest" description="Disordered" evidence="1">
    <location>
        <begin position="1148"/>
        <end position="1175"/>
    </location>
</feature>
<accession>A0AAD5X5Q9</accession>
<feature type="region of interest" description="Disordered" evidence="1">
    <location>
        <begin position="980"/>
        <end position="1010"/>
    </location>
</feature>
<keyword evidence="5" id="KW-1185">Reference proteome</keyword>
<dbReference type="PANTHER" id="PTHR14374:SF0">
    <property type="entry name" value="TRAFFICKING PROTEIN PARTICLE COMPLEX SUBUNIT 11"/>
    <property type="match status" value="1"/>
</dbReference>
<evidence type="ECO:0008006" key="6">
    <source>
        <dbReference type="Google" id="ProtNLM"/>
    </source>
</evidence>
<feature type="compositionally biased region" description="Polar residues" evidence="1">
    <location>
        <begin position="269"/>
        <end position="289"/>
    </location>
</feature>
<feature type="compositionally biased region" description="Low complexity" evidence="1">
    <location>
        <begin position="87"/>
        <end position="99"/>
    </location>
</feature>
<evidence type="ECO:0000256" key="1">
    <source>
        <dbReference type="SAM" id="MobiDB-lite"/>
    </source>
</evidence>
<dbReference type="InterPro" id="IPR021773">
    <property type="entry name" value="TPC11"/>
</dbReference>
<feature type="domain" description="Gryzun putative trafficking through Golgi" evidence="2">
    <location>
        <begin position="737"/>
        <end position="1317"/>
    </location>
</feature>
<protein>
    <recommendedName>
        <fullName evidence="6">Trafficking protein particle complex subunit 11</fullName>
    </recommendedName>
</protein>
<organism evidence="4 5">
    <name type="scientific">Rhizophlyctis rosea</name>
    <dbReference type="NCBI Taxonomy" id="64517"/>
    <lineage>
        <taxon>Eukaryota</taxon>
        <taxon>Fungi</taxon>
        <taxon>Fungi incertae sedis</taxon>
        <taxon>Chytridiomycota</taxon>
        <taxon>Chytridiomycota incertae sedis</taxon>
        <taxon>Chytridiomycetes</taxon>
        <taxon>Rhizophlyctidales</taxon>
        <taxon>Rhizophlyctidaceae</taxon>
        <taxon>Rhizophlyctis</taxon>
    </lineage>
</organism>
<dbReference type="Proteomes" id="UP001212841">
    <property type="component" value="Unassembled WGS sequence"/>
</dbReference>
<dbReference type="PANTHER" id="PTHR14374">
    <property type="entry name" value="FOIE GRAS"/>
    <property type="match status" value="1"/>
</dbReference>
<comment type="caution">
    <text evidence="4">The sequence shown here is derived from an EMBL/GenBank/DDBJ whole genome shotgun (WGS) entry which is preliminary data.</text>
</comment>
<evidence type="ECO:0000259" key="2">
    <source>
        <dbReference type="Pfam" id="PF07919"/>
    </source>
</evidence>
<gene>
    <name evidence="4" type="ORF">HK097_006470</name>
</gene>
<name>A0AAD5X5Q9_9FUNG</name>
<reference evidence="4" key="1">
    <citation type="submission" date="2020-05" db="EMBL/GenBank/DDBJ databases">
        <title>Phylogenomic resolution of chytrid fungi.</title>
        <authorList>
            <person name="Stajich J.E."/>
            <person name="Amses K."/>
            <person name="Simmons R."/>
            <person name="Seto K."/>
            <person name="Myers J."/>
            <person name="Bonds A."/>
            <person name="Quandt C.A."/>
            <person name="Barry K."/>
            <person name="Liu P."/>
            <person name="Grigoriev I."/>
            <person name="Longcore J.E."/>
            <person name="James T.Y."/>
        </authorList>
    </citation>
    <scope>NUCLEOTIDE SEQUENCE</scope>
    <source>
        <strain evidence="4">JEL0318</strain>
    </source>
</reference>
<feature type="compositionally biased region" description="Basic and acidic residues" evidence="1">
    <location>
        <begin position="1148"/>
        <end position="1160"/>
    </location>
</feature>
<dbReference type="InterPro" id="IPR011990">
    <property type="entry name" value="TPR-like_helical_dom_sf"/>
</dbReference>
<feature type="region of interest" description="Disordered" evidence="1">
    <location>
        <begin position="1"/>
        <end position="24"/>
    </location>
</feature>
<feature type="non-terminal residue" evidence="4">
    <location>
        <position position="1"/>
    </location>
</feature>
<proteinExistence type="predicted"/>